<dbReference type="AlphaFoldDB" id="A0A4R5AFL3"/>
<feature type="region of interest" description="Disordered" evidence="1">
    <location>
        <begin position="74"/>
        <end position="202"/>
    </location>
</feature>
<dbReference type="EMBL" id="SMLB01000009">
    <property type="protein sequence ID" value="TDD70385.1"/>
    <property type="molecule type" value="Genomic_DNA"/>
</dbReference>
<sequence>MLVRLKEIKRTPWSLISQESVVSDVSEGVLTLAFRQPTLRDTFARRPDFQECLQQAIKDVLLLDLRIEAIVDPSADPSAQNRGGAAPSAPARPAPPAAAPAPSEATSAPADPAPAEPARAEPPAGPGAPSSGRAAAAKEAARRVQEQSAAAAAGAAAAQAHRATDDDADPDDDADLADDGVSERELLERTLGATVIAEIEHE</sequence>
<feature type="compositionally biased region" description="Low complexity" evidence="1">
    <location>
        <begin position="146"/>
        <end position="161"/>
    </location>
</feature>
<name>A0A4R5AFL3_9ACTN</name>
<feature type="compositionally biased region" description="Acidic residues" evidence="1">
    <location>
        <begin position="166"/>
        <end position="180"/>
    </location>
</feature>
<evidence type="ECO:0008006" key="4">
    <source>
        <dbReference type="Google" id="ProtNLM"/>
    </source>
</evidence>
<protein>
    <recommendedName>
        <fullName evidence="4">DNA polymerase III subunit gamma/tau</fullName>
    </recommendedName>
</protein>
<reference evidence="2 3" key="1">
    <citation type="submission" date="2019-02" db="EMBL/GenBank/DDBJ databases">
        <title>Draft genome sequences of novel Actinobacteria.</title>
        <authorList>
            <person name="Sahin N."/>
            <person name="Ay H."/>
            <person name="Saygin H."/>
        </authorList>
    </citation>
    <scope>NUCLEOTIDE SEQUENCE [LARGE SCALE GENOMIC DNA]</scope>
    <source>
        <strain evidence="2 3">8K307</strain>
    </source>
</reference>
<feature type="compositionally biased region" description="Low complexity" evidence="1">
    <location>
        <begin position="100"/>
        <end position="110"/>
    </location>
</feature>
<gene>
    <name evidence="2" type="ORF">E1262_09040</name>
</gene>
<dbReference type="Proteomes" id="UP000295217">
    <property type="component" value="Unassembled WGS sequence"/>
</dbReference>
<feature type="compositionally biased region" description="Low complexity" evidence="1">
    <location>
        <begin position="127"/>
        <end position="138"/>
    </location>
</feature>
<evidence type="ECO:0000313" key="2">
    <source>
        <dbReference type="EMBL" id="TDD70385.1"/>
    </source>
</evidence>
<evidence type="ECO:0000313" key="3">
    <source>
        <dbReference type="Proteomes" id="UP000295217"/>
    </source>
</evidence>
<evidence type="ECO:0000256" key="1">
    <source>
        <dbReference type="SAM" id="MobiDB-lite"/>
    </source>
</evidence>
<comment type="caution">
    <text evidence="2">The sequence shown here is derived from an EMBL/GenBank/DDBJ whole genome shotgun (WGS) entry which is preliminary data.</text>
</comment>
<proteinExistence type="predicted"/>
<organism evidence="2 3">
    <name type="scientific">Jiangella aurantiaca</name>
    <dbReference type="NCBI Taxonomy" id="2530373"/>
    <lineage>
        <taxon>Bacteria</taxon>
        <taxon>Bacillati</taxon>
        <taxon>Actinomycetota</taxon>
        <taxon>Actinomycetes</taxon>
        <taxon>Jiangellales</taxon>
        <taxon>Jiangellaceae</taxon>
        <taxon>Jiangella</taxon>
    </lineage>
</organism>
<accession>A0A4R5AFL3</accession>
<feature type="compositionally biased region" description="Pro residues" evidence="1">
    <location>
        <begin position="90"/>
        <end position="99"/>
    </location>
</feature>
<keyword evidence="3" id="KW-1185">Reference proteome</keyword>